<evidence type="ECO:0000313" key="6">
    <source>
        <dbReference type="EMBL" id="MFC7062037.1"/>
    </source>
</evidence>
<keyword evidence="4" id="KW-0472">Membrane</keyword>
<dbReference type="PANTHER" id="PTHR33392">
    <property type="entry name" value="POLYISOPRENYL-TEICHOIC ACID--PEPTIDOGLYCAN TEICHOIC ACID TRANSFERASE TAGU"/>
    <property type="match status" value="1"/>
</dbReference>
<dbReference type="Proteomes" id="UP001596410">
    <property type="component" value="Unassembled WGS sequence"/>
</dbReference>
<dbReference type="InterPro" id="IPR050922">
    <property type="entry name" value="LytR/CpsA/Psr_CW_biosynth"/>
</dbReference>
<keyword evidence="7" id="KW-1185">Reference proteome</keyword>
<evidence type="ECO:0000256" key="3">
    <source>
        <dbReference type="ARBA" id="ARBA00022968"/>
    </source>
</evidence>
<comment type="similarity">
    <text evidence="1">Belongs to the LytR/CpsA/Psr (LCP) family.</text>
</comment>
<sequence>MRRKNRRKTKGKRKRGLKIFLLIFGLLLLGIGTYAGYIFMDVRSTVNNELHEDIESIDTTVTKKKMDNKDPLNILLLGVDERENDQGRSDTMIVMTLDANNEKMQMVSIPRDTEAKIIGDGRVTRINHSYAYGGSNMAVDTVENFLNIEIDYFTRVNMEGLSQLVDSVNGITVNNSLAFHYDGYQFPEGQVKLTGQEALAFVRMRKADPQGDLGRNERQREVIQGVMDKGASLNMVNQVGEVMDVLGDNVSTNMEFSDMRRLAANYSGARKEATTYQMSGSSKTSSGMYLIEMSNSEIEKTHNMIVNFGS</sequence>
<dbReference type="PANTHER" id="PTHR33392:SF6">
    <property type="entry name" value="POLYISOPRENYL-TEICHOIC ACID--PEPTIDOGLYCAN TEICHOIC ACID TRANSFERASE TAGU"/>
    <property type="match status" value="1"/>
</dbReference>
<dbReference type="EMBL" id="JBHSZV010000022">
    <property type="protein sequence ID" value="MFC7062037.1"/>
    <property type="molecule type" value="Genomic_DNA"/>
</dbReference>
<keyword evidence="4" id="KW-1133">Transmembrane helix</keyword>
<name>A0ABW2EIE4_9BACI</name>
<organism evidence="6 7">
    <name type="scientific">Halobacillus seohaensis</name>
    <dbReference type="NCBI Taxonomy" id="447421"/>
    <lineage>
        <taxon>Bacteria</taxon>
        <taxon>Bacillati</taxon>
        <taxon>Bacillota</taxon>
        <taxon>Bacilli</taxon>
        <taxon>Bacillales</taxon>
        <taxon>Bacillaceae</taxon>
        <taxon>Halobacillus</taxon>
    </lineage>
</organism>
<evidence type="ECO:0000313" key="7">
    <source>
        <dbReference type="Proteomes" id="UP001596410"/>
    </source>
</evidence>
<evidence type="ECO:0000256" key="1">
    <source>
        <dbReference type="ARBA" id="ARBA00006068"/>
    </source>
</evidence>
<dbReference type="NCBIfam" id="TIGR00350">
    <property type="entry name" value="lytR_cpsA_psr"/>
    <property type="match status" value="1"/>
</dbReference>
<proteinExistence type="inferred from homology"/>
<feature type="domain" description="Cell envelope-related transcriptional attenuator" evidence="5">
    <location>
        <begin position="88"/>
        <end position="230"/>
    </location>
</feature>
<accession>A0ABW2EIE4</accession>
<evidence type="ECO:0000256" key="4">
    <source>
        <dbReference type="ARBA" id="ARBA00022989"/>
    </source>
</evidence>
<dbReference type="InterPro" id="IPR004474">
    <property type="entry name" value="LytR_CpsA_psr"/>
</dbReference>
<keyword evidence="2" id="KW-0812">Transmembrane</keyword>
<dbReference type="Pfam" id="PF03816">
    <property type="entry name" value="LytR_cpsA_psr"/>
    <property type="match status" value="1"/>
</dbReference>
<evidence type="ECO:0000259" key="5">
    <source>
        <dbReference type="Pfam" id="PF03816"/>
    </source>
</evidence>
<gene>
    <name evidence="6" type="ORF">ACFQIC_09210</name>
</gene>
<protein>
    <submittedName>
        <fullName evidence="6">LCP family protein</fullName>
    </submittedName>
</protein>
<evidence type="ECO:0000256" key="2">
    <source>
        <dbReference type="ARBA" id="ARBA00022692"/>
    </source>
</evidence>
<dbReference type="Gene3D" id="3.40.630.190">
    <property type="entry name" value="LCP protein"/>
    <property type="match status" value="1"/>
</dbReference>
<comment type="caution">
    <text evidence="6">The sequence shown here is derived from an EMBL/GenBank/DDBJ whole genome shotgun (WGS) entry which is preliminary data.</text>
</comment>
<keyword evidence="3" id="KW-0735">Signal-anchor</keyword>
<reference evidence="7" key="1">
    <citation type="journal article" date="2019" name="Int. J. Syst. Evol. Microbiol.">
        <title>The Global Catalogue of Microorganisms (GCM) 10K type strain sequencing project: providing services to taxonomists for standard genome sequencing and annotation.</title>
        <authorList>
            <consortium name="The Broad Institute Genomics Platform"/>
            <consortium name="The Broad Institute Genome Sequencing Center for Infectious Disease"/>
            <person name="Wu L."/>
            <person name="Ma J."/>
        </authorList>
    </citation>
    <scope>NUCLEOTIDE SEQUENCE [LARGE SCALE GENOMIC DNA]</scope>
    <source>
        <strain evidence="7">CGMCC 4.1621</strain>
    </source>
</reference>
<dbReference type="RefSeq" id="WP_204708952.1">
    <property type="nucleotide sequence ID" value="NZ_JBHSZV010000022.1"/>
</dbReference>